<dbReference type="Pfam" id="PF13561">
    <property type="entry name" value="adh_short_C2"/>
    <property type="match status" value="1"/>
</dbReference>
<evidence type="ECO:0000313" key="4">
    <source>
        <dbReference type="Proteomes" id="UP000184363"/>
    </source>
</evidence>
<evidence type="ECO:0000256" key="1">
    <source>
        <dbReference type="ARBA" id="ARBA00006484"/>
    </source>
</evidence>
<dbReference type="Gene3D" id="3.40.50.720">
    <property type="entry name" value="NAD(P)-binding Rossmann-like Domain"/>
    <property type="match status" value="1"/>
</dbReference>
<evidence type="ECO:0000256" key="2">
    <source>
        <dbReference type="ARBA" id="ARBA00023002"/>
    </source>
</evidence>
<name>A0A1M6XQI3_PSETH</name>
<dbReference type="EMBL" id="FRAP01000017">
    <property type="protein sequence ID" value="SHL08252.1"/>
    <property type="molecule type" value="Genomic_DNA"/>
</dbReference>
<reference evidence="3 4" key="1">
    <citation type="submission" date="2016-11" db="EMBL/GenBank/DDBJ databases">
        <authorList>
            <person name="Jaros S."/>
            <person name="Januszkiewicz K."/>
            <person name="Wedrychowicz H."/>
        </authorList>
    </citation>
    <scope>NUCLEOTIDE SEQUENCE [LARGE SCALE GENOMIC DNA]</scope>
    <source>
        <strain evidence="3 4">DSM 43832</strain>
    </source>
</reference>
<proteinExistence type="inferred from homology"/>
<dbReference type="GO" id="GO:0016491">
    <property type="term" value="F:oxidoreductase activity"/>
    <property type="evidence" value="ECO:0007669"/>
    <property type="project" value="UniProtKB-KW"/>
</dbReference>
<gene>
    <name evidence="3" type="ORF">SAMN05443637_117148</name>
</gene>
<dbReference type="SUPFAM" id="SSF51735">
    <property type="entry name" value="NAD(P)-binding Rossmann-fold domains"/>
    <property type="match status" value="1"/>
</dbReference>
<protein>
    <submittedName>
        <fullName evidence="3">Enoyl-(Acyl carrier protein) reductase</fullName>
    </submittedName>
</protein>
<dbReference type="InterPro" id="IPR036291">
    <property type="entry name" value="NAD(P)-bd_dom_sf"/>
</dbReference>
<dbReference type="InterPro" id="IPR002347">
    <property type="entry name" value="SDR_fam"/>
</dbReference>
<dbReference type="STRING" id="1848.SAMN05443637_117148"/>
<organism evidence="3 4">
    <name type="scientific">Pseudonocardia thermophila</name>
    <dbReference type="NCBI Taxonomy" id="1848"/>
    <lineage>
        <taxon>Bacteria</taxon>
        <taxon>Bacillati</taxon>
        <taxon>Actinomycetota</taxon>
        <taxon>Actinomycetes</taxon>
        <taxon>Pseudonocardiales</taxon>
        <taxon>Pseudonocardiaceae</taxon>
        <taxon>Pseudonocardia</taxon>
    </lineage>
</organism>
<comment type="similarity">
    <text evidence="1">Belongs to the short-chain dehydrogenases/reductases (SDR) family.</text>
</comment>
<sequence length="80" mass="8307">MRVNALAPGGIETPMWPKDSAALRASVSARTILARPGLPDEVADVCLFLATATYVTGQVLAVDGGLTVKVLRDVTARTAV</sequence>
<dbReference type="PANTHER" id="PTHR43639">
    <property type="entry name" value="OXIDOREDUCTASE, SHORT-CHAIN DEHYDROGENASE/REDUCTASE FAMILY (AFU_ORTHOLOGUE AFUA_5G02870)"/>
    <property type="match status" value="1"/>
</dbReference>
<keyword evidence="2" id="KW-0560">Oxidoreductase</keyword>
<dbReference type="PANTHER" id="PTHR43639:SF1">
    <property type="entry name" value="SHORT-CHAIN DEHYDROGENASE_REDUCTASE FAMILY PROTEIN"/>
    <property type="match status" value="1"/>
</dbReference>
<dbReference type="Proteomes" id="UP000184363">
    <property type="component" value="Unassembled WGS sequence"/>
</dbReference>
<keyword evidence="4" id="KW-1185">Reference proteome</keyword>
<dbReference type="AlphaFoldDB" id="A0A1M6XQI3"/>
<accession>A0A1M6XQI3</accession>
<evidence type="ECO:0000313" key="3">
    <source>
        <dbReference type="EMBL" id="SHL08252.1"/>
    </source>
</evidence>
<dbReference type="OrthoDB" id="517007at2"/>